<name>A0AA35ZNJ4_LACSI</name>
<accession>A0AA35ZNJ4</accession>
<keyword evidence="2" id="KW-1185">Reference proteome</keyword>
<evidence type="ECO:0000313" key="2">
    <source>
        <dbReference type="Proteomes" id="UP001177003"/>
    </source>
</evidence>
<organism evidence="1 2">
    <name type="scientific">Lactuca saligna</name>
    <name type="common">Willowleaf lettuce</name>
    <dbReference type="NCBI Taxonomy" id="75948"/>
    <lineage>
        <taxon>Eukaryota</taxon>
        <taxon>Viridiplantae</taxon>
        <taxon>Streptophyta</taxon>
        <taxon>Embryophyta</taxon>
        <taxon>Tracheophyta</taxon>
        <taxon>Spermatophyta</taxon>
        <taxon>Magnoliopsida</taxon>
        <taxon>eudicotyledons</taxon>
        <taxon>Gunneridae</taxon>
        <taxon>Pentapetalae</taxon>
        <taxon>asterids</taxon>
        <taxon>campanulids</taxon>
        <taxon>Asterales</taxon>
        <taxon>Asteraceae</taxon>
        <taxon>Cichorioideae</taxon>
        <taxon>Cichorieae</taxon>
        <taxon>Lactucinae</taxon>
        <taxon>Lactuca</taxon>
    </lineage>
</organism>
<evidence type="ECO:0000313" key="1">
    <source>
        <dbReference type="EMBL" id="CAI9295776.1"/>
    </source>
</evidence>
<protein>
    <submittedName>
        <fullName evidence="1">Uncharacterized protein</fullName>
    </submittedName>
</protein>
<dbReference type="AlphaFoldDB" id="A0AA35ZNJ4"/>
<sequence length="203" mass="23270">MVVDFIHSTTHVRSRTYEDLNPITNFSSEIPNSHSFILFFAIYVPRCNVNRKTNIGSGTYRIGNGGSSWRRQLWSGARLEEGRRWEKNEAMVSSVVKKNQIQWRIRFKRRGCRIHHLLTDADLKKFLGNNTFLHLTKIESNGGRLTAPPSDHSSPSPLSTCASDCLLFSIHHLIFRWCLLKLICLGRRIGNVYQLKWGGGSEI</sequence>
<dbReference type="Proteomes" id="UP001177003">
    <property type="component" value="Chromosome 8"/>
</dbReference>
<proteinExistence type="predicted"/>
<gene>
    <name evidence="1" type="ORF">LSALG_LOCUS34699</name>
</gene>
<reference evidence="1" key="1">
    <citation type="submission" date="2023-04" db="EMBL/GenBank/DDBJ databases">
        <authorList>
            <person name="Vijverberg K."/>
            <person name="Xiong W."/>
            <person name="Schranz E."/>
        </authorList>
    </citation>
    <scope>NUCLEOTIDE SEQUENCE</scope>
</reference>
<dbReference type="EMBL" id="OX465084">
    <property type="protein sequence ID" value="CAI9295776.1"/>
    <property type="molecule type" value="Genomic_DNA"/>
</dbReference>